<accession>M7MGL4</accession>
<keyword evidence="2" id="KW-1185">Reference proteome</keyword>
<dbReference type="EMBL" id="ANLA01000019">
    <property type="protein sequence ID" value="EMQ94211.1"/>
    <property type="molecule type" value="Genomic_DNA"/>
</dbReference>
<dbReference type="AlphaFoldDB" id="M7MGL4"/>
<evidence type="ECO:0000313" key="2">
    <source>
        <dbReference type="Proteomes" id="UP000012024"/>
    </source>
</evidence>
<proteinExistence type="predicted"/>
<reference evidence="1 2" key="1">
    <citation type="submission" date="2012-12" db="EMBL/GenBank/DDBJ databases">
        <title>Genome assembly of Formosa sp. AK20.</title>
        <authorList>
            <person name="Kumar R."/>
            <person name="Khatri I."/>
            <person name="Vaidya B."/>
            <person name="Subramanian S."/>
            <person name="Pinnaka A."/>
        </authorList>
    </citation>
    <scope>NUCLEOTIDE SEQUENCE [LARGE SCALE GENOMIC DNA]</scope>
    <source>
        <strain evidence="1 2">AK20</strain>
    </source>
</reference>
<organism evidence="1 2">
    <name type="scientific">Xanthomarina gelatinilytica</name>
    <dbReference type="NCBI Taxonomy" id="1137281"/>
    <lineage>
        <taxon>Bacteria</taxon>
        <taxon>Pseudomonadati</taxon>
        <taxon>Bacteroidota</taxon>
        <taxon>Flavobacteriia</taxon>
        <taxon>Flavobacteriales</taxon>
        <taxon>Flavobacteriaceae</taxon>
        <taxon>Xanthomarina</taxon>
    </lineage>
</organism>
<comment type="caution">
    <text evidence="1">The sequence shown here is derived from an EMBL/GenBank/DDBJ whole genome shotgun (WGS) entry which is preliminary data.</text>
</comment>
<gene>
    <name evidence="1" type="ORF">D778_00926</name>
</gene>
<name>M7MGL4_9FLAO</name>
<protein>
    <submittedName>
        <fullName evidence="1">Uncharacterized protein</fullName>
    </submittedName>
</protein>
<dbReference type="Proteomes" id="UP000012024">
    <property type="component" value="Unassembled WGS sequence"/>
</dbReference>
<dbReference type="PATRIC" id="fig|1137281.3.peg.2358"/>
<dbReference type="eggNOG" id="ENOG5033DPA">
    <property type="taxonomic scope" value="Bacteria"/>
</dbReference>
<sequence>MQVFTLFLCITNLSTQSHNKQLSCSFKKHRWDIKKTITISYGINPIFVAMKARLETKNLKLILSVFGLACLLLLSPCKIRNVIQAQVGLPQTTVLNKSQTTVSTTSCVAFDVAEIKHASSTPVTKTVDIFFNEKLYAFHSPIQSKATNAIRISTSKPIPSTPLYILYQSILVYS</sequence>
<evidence type="ECO:0000313" key="1">
    <source>
        <dbReference type="EMBL" id="EMQ94211.1"/>
    </source>
</evidence>